<accession>E0PFW9</accession>
<organism evidence="1 2">
    <name type="scientific">Streptococcus equinus ATCC 700338</name>
    <dbReference type="NCBI Taxonomy" id="864569"/>
    <lineage>
        <taxon>Bacteria</taxon>
        <taxon>Bacillati</taxon>
        <taxon>Bacillota</taxon>
        <taxon>Bacilli</taxon>
        <taxon>Lactobacillales</taxon>
        <taxon>Streptococcaceae</taxon>
        <taxon>Streptococcus</taxon>
    </lineage>
</organism>
<dbReference type="EMBL" id="AEEL01000024">
    <property type="protein sequence ID" value="EFM26602.1"/>
    <property type="molecule type" value="Genomic_DNA"/>
</dbReference>
<evidence type="ECO:0000313" key="1">
    <source>
        <dbReference type="EMBL" id="EFM26602.1"/>
    </source>
</evidence>
<dbReference type="Proteomes" id="UP000004290">
    <property type="component" value="Unassembled WGS sequence"/>
</dbReference>
<dbReference type="InterPro" id="IPR021512">
    <property type="entry name" value="DUF3173"/>
</dbReference>
<protein>
    <submittedName>
        <fullName evidence="1">Uncharacterized protein</fullName>
    </submittedName>
</protein>
<comment type="caution">
    <text evidence="1">The sequence shown here is derived from an EMBL/GenBank/DDBJ whole genome shotgun (WGS) entry which is preliminary data.</text>
</comment>
<reference evidence="1 2" key="1">
    <citation type="submission" date="2010-07" db="EMBL/GenBank/DDBJ databases">
        <authorList>
            <person name="Muzny D."/>
            <person name="Qin X."/>
            <person name="Deng J."/>
            <person name="Jiang H."/>
            <person name="Liu Y."/>
            <person name="Qu J."/>
            <person name="Song X.-Z."/>
            <person name="Zhang L."/>
            <person name="Thornton R."/>
            <person name="Coyle M."/>
            <person name="Francisco L."/>
            <person name="Jackson L."/>
            <person name="Javaid M."/>
            <person name="Korchina V."/>
            <person name="Kovar C."/>
            <person name="Mata R."/>
            <person name="Mathew T."/>
            <person name="Ngo R."/>
            <person name="Nguyen L."/>
            <person name="Nguyen N."/>
            <person name="Okwuonu G."/>
            <person name="Ongeri F."/>
            <person name="Pham C."/>
            <person name="Simmons D."/>
            <person name="Wilczek-Boney K."/>
            <person name="Hale W."/>
            <person name="Jakkamsetti A."/>
            <person name="Pham P."/>
            <person name="Ruth R."/>
            <person name="San Lucas F."/>
            <person name="Warren J."/>
            <person name="Zhang J."/>
            <person name="Zhao Z."/>
            <person name="Zhou C."/>
            <person name="Zhu D."/>
            <person name="Lee S."/>
            <person name="Bess C."/>
            <person name="Blankenburg K."/>
            <person name="Forbes L."/>
            <person name="Fu Q."/>
            <person name="Gubbala S."/>
            <person name="Hirani K."/>
            <person name="Jayaseelan J.C."/>
            <person name="Lara F."/>
            <person name="Munidasa M."/>
            <person name="Palculict T."/>
            <person name="Patil S."/>
            <person name="Pu L.-L."/>
            <person name="Saada N."/>
            <person name="Tang L."/>
            <person name="Weissenberger G."/>
            <person name="Zhu Y."/>
            <person name="Hemphill L."/>
            <person name="Shang Y."/>
            <person name="Youmans B."/>
            <person name="Ayvaz T."/>
            <person name="Ross M."/>
            <person name="Santibanez J."/>
            <person name="Aqrawi P."/>
            <person name="Gross S."/>
            <person name="Joshi V."/>
            <person name="Fowler G."/>
            <person name="Nazareth L."/>
            <person name="Reid J."/>
            <person name="Worley K."/>
            <person name="Petrosino J."/>
            <person name="Highlander S."/>
            <person name="Gibbs R."/>
        </authorList>
    </citation>
    <scope>NUCLEOTIDE SEQUENCE [LARGE SCALE GENOMIC DNA]</scope>
    <source>
        <strain evidence="1 2">ATCC 700338</strain>
    </source>
</reference>
<name>E0PFW9_STREI</name>
<dbReference type="AlphaFoldDB" id="E0PFW9"/>
<gene>
    <name evidence="1" type="ORF">HMPREF9319_1742</name>
</gene>
<proteinExistence type="predicted"/>
<dbReference type="HOGENOM" id="CLU_2453314_0_0_9"/>
<evidence type="ECO:0000313" key="2">
    <source>
        <dbReference type="Proteomes" id="UP000004290"/>
    </source>
</evidence>
<dbReference type="GeneID" id="69255303"/>
<sequence>MKTITYKELMRLGFAKTTARKIIQQVKNIAIKRFEVADKNSINTVKLSKSHSILICPLSSRQVISKNSVCFIRSVVQINVLLTFFMHTT</sequence>
<dbReference type="RefSeq" id="WP_003066410.1">
    <property type="nucleotide sequence ID" value="NZ_GL397128.1"/>
</dbReference>
<dbReference type="Pfam" id="PF11372">
    <property type="entry name" value="DUF3173"/>
    <property type="match status" value="1"/>
</dbReference>
<keyword evidence="2" id="KW-1185">Reference proteome</keyword>